<dbReference type="EMBL" id="OV121132">
    <property type="protein sequence ID" value="CAH0545744.1"/>
    <property type="molecule type" value="Genomic_DNA"/>
</dbReference>
<dbReference type="GO" id="GO:0006302">
    <property type="term" value="P:double-strand break repair"/>
    <property type="evidence" value="ECO:0007669"/>
    <property type="project" value="TreeGrafter"/>
</dbReference>
<evidence type="ECO:0000256" key="18">
    <source>
        <dbReference type="ARBA" id="ARBA00049360"/>
    </source>
</evidence>
<keyword evidence="6" id="KW-0158">Chromosome</keyword>
<keyword evidence="11" id="KW-0862">Zinc</keyword>
<dbReference type="FunFam" id="3.40.50.300:FF:000593">
    <property type="entry name" value="DNA repair protein RAD50"/>
    <property type="match status" value="1"/>
</dbReference>
<dbReference type="GO" id="GO:0007004">
    <property type="term" value="P:telomere maintenance via telomerase"/>
    <property type="evidence" value="ECO:0007669"/>
    <property type="project" value="TreeGrafter"/>
</dbReference>
<keyword evidence="9" id="KW-0227">DNA damage</keyword>
<proteinExistence type="inferred from homology"/>
<dbReference type="GO" id="GO:0000794">
    <property type="term" value="C:condensed nuclear chromosome"/>
    <property type="evidence" value="ECO:0007669"/>
    <property type="project" value="TreeGrafter"/>
</dbReference>
<comment type="similarity">
    <text evidence="4">Belongs to the SMC family. RAD50 subfamily.</text>
</comment>
<name>A0A9P0APQ7_BRAAE</name>
<keyword evidence="12" id="KW-0067">ATP-binding</keyword>
<evidence type="ECO:0000256" key="8">
    <source>
        <dbReference type="ARBA" id="ARBA00022741"/>
    </source>
</evidence>
<keyword evidence="21" id="KW-1185">Reference proteome</keyword>
<evidence type="ECO:0000256" key="16">
    <source>
        <dbReference type="ARBA" id="ARBA00023242"/>
    </source>
</evidence>
<keyword evidence="10" id="KW-0378">Hydrolase</keyword>
<protein>
    <recommendedName>
        <fullName evidence="5">DNA repair protein RAD50</fullName>
    </recommendedName>
</protein>
<organism evidence="20 21">
    <name type="scientific">Brassicogethes aeneus</name>
    <name type="common">Rape pollen beetle</name>
    <name type="synonym">Meligethes aeneus</name>
    <dbReference type="NCBI Taxonomy" id="1431903"/>
    <lineage>
        <taxon>Eukaryota</taxon>
        <taxon>Metazoa</taxon>
        <taxon>Ecdysozoa</taxon>
        <taxon>Arthropoda</taxon>
        <taxon>Hexapoda</taxon>
        <taxon>Insecta</taxon>
        <taxon>Pterygota</taxon>
        <taxon>Neoptera</taxon>
        <taxon>Endopterygota</taxon>
        <taxon>Coleoptera</taxon>
        <taxon>Polyphaga</taxon>
        <taxon>Cucujiformia</taxon>
        <taxon>Nitidulidae</taxon>
        <taxon>Meligethinae</taxon>
        <taxon>Brassicogethes</taxon>
    </lineage>
</organism>
<evidence type="ECO:0000256" key="3">
    <source>
        <dbReference type="ARBA" id="ARBA00004286"/>
    </source>
</evidence>
<evidence type="ECO:0000256" key="11">
    <source>
        <dbReference type="ARBA" id="ARBA00022833"/>
    </source>
</evidence>
<evidence type="ECO:0000256" key="1">
    <source>
        <dbReference type="ARBA" id="ARBA00001947"/>
    </source>
</evidence>
<evidence type="ECO:0000256" key="15">
    <source>
        <dbReference type="ARBA" id="ARBA00023204"/>
    </source>
</evidence>
<comment type="catalytic activity">
    <reaction evidence="18">
        <text>ATP + H2O = ADP + phosphate + H(+)</text>
        <dbReference type="Rhea" id="RHEA:13065"/>
        <dbReference type="ChEBI" id="CHEBI:15377"/>
        <dbReference type="ChEBI" id="CHEBI:15378"/>
        <dbReference type="ChEBI" id="CHEBI:30616"/>
        <dbReference type="ChEBI" id="CHEBI:43474"/>
        <dbReference type="ChEBI" id="CHEBI:456216"/>
    </reaction>
</comment>
<comment type="subcellular location">
    <subcellularLocation>
        <location evidence="3">Chromosome</location>
    </subcellularLocation>
    <subcellularLocation>
        <location evidence="2">Nucleus</location>
    </subcellularLocation>
</comment>
<evidence type="ECO:0000256" key="12">
    <source>
        <dbReference type="ARBA" id="ARBA00022840"/>
    </source>
</evidence>
<dbReference type="GO" id="GO:0043047">
    <property type="term" value="F:single-stranded telomeric DNA binding"/>
    <property type="evidence" value="ECO:0007669"/>
    <property type="project" value="TreeGrafter"/>
</dbReference>
<feature type="compositionally biased region" description="Basic and acidic residues" evidence="19">
    <location>
        <begin position="12"/>
        <end position="24"/>
    </location>
</feature>
<dbReference type="GO" id="GO:0016787">
    <property type="term" value="F:hydrolase activity"/>
    <property type="evidence" value="ECO:0007669"/>
    <property type="project" value="UniProtKB-KW"/>
</dbReference>
<keyword evidence="14" id="KW-0175">Coiled coil</keyword>
<dbReference type="GO" id="GO:0030870">
    <property type="term" value="C:Mre11 complex"/>
    <property type="evidence" value="ECO:0007669"/>
    <property type="project" value="TreeGrafter"/>
</dbReference>
<evidence type="ECO:0000256" key="13">
    <source>
        <dbReference type="ARBA" id="ARBA00022842"/>
    </source>
</evidence>
<gene>
    <name evidence="20" type="ORF">MELIAE_LOCUS76</name>
</gene>
<dbReference type="AlphaFoldDB" id="A0A9P0APQ7"/>
<evidence type="ECO:0000313" key="20">
    <source>
        <dbReference type="EMBL" id="CAH0545744.1"/>
    </source>
</evidence>
<keyword evidence="7" id="KW-0479">Metal-binding</keyword>
<evidence type="ECO:0000256" key="5">
    <source>
        <dbReference type="ARBA" id="ARBA00017893"/>
    </source>
</evidence>
<accession>A0A9P0APQ7</accession>
<dbReference type="InterPro" id="IPR027417">
    <property type="entry name" value="P-loop_NTPase"/>
</dbReference>
<evidence type="ECO:0000256" key="17">
    <source>
        <dbReference type="ARBA" id="ARBA00023254"/>
    </source>
</evidence>
<feature type="compositionally biased region" description="Polar residues" evidence="19">
    <location>
        <begin position="1"/>
        <end position="11"/>
    </location>
</feature>
<evidence type="ECO:0000256" key="7">
    <source>
        <dbReference type="ARBA" id="ARBA00022723"/>
    </source>
</evidence>
<dbReference type="PANTHER" id="PTHR18867:SF12">
    <property type="entry name" value="DNA REPAIR PROTEIN RAD50"/>
    <property type="match status" value="1"/>
</dbReference>
<dbReference type="OrthoDB" id="18797at2759"/>
<dbReference type="GO" id="GO:0003691">
    <property type="term" value="F:double-stranded telomeric DNA binding"/>
    <property type="evidence" value="ECO:0007669"/>
    <property type="project" value="TreeGrafter"/>
</dbReference>
<evidence type="ECO:0000313" key="21">
    <source>
        <dbReference type="Proteomes" id="UP001154078"/>
    </source>
</evidence>
<dbReference type="GO" id="GO:0005524">
    <property type="term" value="F:ATP binding"/>
    <property type="evidence" value="ECO:0007669"/>
    <property type="project" value="UniProtKB-KW"/>
</dbReference>
<evidence type="ECO:0000256" key="19">
    <source>
        <dbReference type="SAM" id="MobiDB-lite"/>
    </source>
</evidence>
<dbReference type="Gene3D" id="3.40.50.300">
    <property type="entry name" value="P-loop containing nucleotide triphosphate hydrolases"/>
    <property type="match status" value="1"/>
</dbReference>
<evidence type="ECO:0000256" key="2">
    <source>
        <dbReference type="ARBA" id="ARBA00004123"/>
    </source>
</evidence>
<keyword evidence="8" id="KW-0547">Nucleotide-binding</keyword>
<feature type="region of interest" description="Disordered" evidence="19">
    <location>
        <begin position="1"/>
        <end position="25"/>
    </location>
</feature>
<evidence type="ECO:0000256" key="9">
    <source>
        <dbReference type="ARBA" id="ARBA00022763"/>
    </source>
</evidence>
<keyword evidence="15" id="KW-0234">DNA repair</keyword>
<reference evidence="20" key="1">
    <citation type="submission" date="2021-12" db="EMBL/GenBank/DDBJ databases">
        <authorList>
            <person name="King R."/>
        </authorList>
    </citation>
    <scope>NUCLEOTIDE SEQUENCE</scope>
</reference>
<evidence type="ECO:0000256" key="10">
    <source>
        <dbReference type="ARBA" id="ARBA00022801"/>
    </source>
</evidence>
<evidence type="ECO:0000256" key="14">
    <source>
        <dbReference type="ARBA" id="ARBA00023054"/>
    </source>
</evidence>
<dbReference type="PANTHER" id="PTHR18867">
    <property type="entry name" value="RAD50"/>
    <property type="match status" value="1"/>
</dbReference>
<evidence type="ECO:0000256" key="4">
    <source>
        <dbReference type="ARBA" id="ARBA00009439"/>
    </source>
</evidence>
<keyword evidence="16" id="KW-0539">Nucleus</keyword>
<dbReference type="GO" id="GO:0000722">
    <property type="term" value="P:telomere maintenance via recombination"/>
    <property type="evidence" value="ECO:0007669"/>
    <property type="project" value="UniProtKB-ARBA"/>
</dbReference>
<evidence type="ECO:0000256" key="6">
    <source>
        <dbReference type="ARBA" id="ARBA00022454"/>
    </source>
</evidence>
<keyword evidence="17" id="KW-0469">Meiosis</keyword>
<keyword evidence="13" id="KW-0460">Magnesium</keyword>
<dbReference type="GO" id="GO:0051880">
    <property type="term" value="F:G-quadruplex DNA binding"/>
    <property type="evidence" value="ECO:0007669"/>
    <property type="project" value="TreeGrafter"/>
</dbReference>
<dbReference type="Proteomes" id="UP001154078">
    <property type="component" value="Chromosome 1"/>
</dbReference>
<comment type="cofactor">
    <cofactor evidence="1">
        <name>Zn(2+)</name>
        <dbReference type="ChEBI" id="CHEBI:29105"/>
    </cofactor>
</comment>
<dbReference type="GO" id="GO:0046872">
    <property type="term" value="F:metal ion binding"/>
    <property type="evidence" value="ECO:0007669"/>
    <property type="project" value="UniProtKB-KW"/>
</dbReference>
<sequence length="401" mass="47267">MEEQMILQQDLQEGRHLEEKKAENETNLNNANICIEELEAREKKLKGEYDAAYCEKEATVRNNKQIAKEENDKVNQSKQKIEDLEKLQDEIDNYCLRNNEDRLKKENEKLDRLQVEEQEALQDNILLREKQVQEKELEFQIDKQKIQIGHHNYKEEKSNLLNEEEKILQEINNIKGEKDAIAKHVEGYKNEQEKPTNKNAYKEYKRKLFEYHIEKNLNCVLQKFAIVLEKSILRFHKDRMAHINKAIRELWRAIYRGNDIDHSEIKTENDIGTEKKRSYQYKVVQVKKGVEIDMRTRCSAGQRVLASLVIRMALAETFSTHCGILALDEPTTNLDRQNILSLSDALVGLIDSRKDEKNFQLLIITHDEEFLNTLTRVQSIPHYWKVSRNNEGFSVINKVSM</sequence>
<dbReference type="SUPFAM" id="SSF52540">
    <property type="entry name" value="P-loop containing nucleoside triphosphate hydrolases"/>
    <property type="match status" value="1"/>
</dbReference>
<dbReference type="GO" id="GO:0070192">
    <property type="term" value="P:chromosome organization involved in meiotic cell cycle"/>
    <property type="evidence" value="ECO:0007669"/>
    <property type="project" value="TreeGrafter"/>
</dbReference>